<comment type="caution">
    <text evidence="1">The sequence shown here is derived from an EMBL/GenBank/DDBJ whole genome shotgun (WGS) entry which is preliminary data.</text>
</comment>
<evidence type="ECO:0000313" key="2">
    <source>
        <dbReference type="Proteomes" id="UP000233551"/>
    </source>
</evidence>
<organism evidence="1 2">
    <name type="scientific">Punica granatum</name>
    <name type="common">Pomegranate</name>
    <dbReference type="NCBI Taxonomy" id="22663"/>
    <lineage>
        <taxon>Eukaryota</taxon>
        <taxon>Viridiplantae</taxon>
        <taxon>Streptophyta</taxon>
        <taxon>Embryophyta</taxon>
        <taxon>Tracheophyta</taxon>
        <taxon>Spermatophyta</taxon>
        <taxon>Magnoliopsida</taxon>
        <taxon>eudicotyledons</taxon>
        <taxon>Gunneridae</taxon>
        <taxon>Pentapetalae</taxon>
        <taxon>rosids</taxon>
        <taxon>malvids</taxon>
        <taxon>Myrtales</taxon>
        <taxon>Lythraceae</taxon>
        <taxon>Punica</taxon>
    </lineage>
</organism>
<reference evidence="1 2" key="1">
    <citation type="submission" date="2017-11" db="EMBL/GenBank/DDBJ databases">
        <title>De-novo sequencing of pomegranate (Punica granatum L.) genome.</title>
        <authorList>
            <person name="Akparov Z."/>
            <person name="Amiraslanov A."/>
            <person name="Hajiyeva S."/>
            <person name="Abbasov M."/>
            <person name="Kaur K."/>
            <person name="Hamwieh A."/>
            <person name="Solovyev V."/>
            <person name="Salamov A."/>
            <person name="Braich B."/>
            <person name="Kosarev P."/>
            <person name="Mahmoud A."/>
            <person name="Hajiyev E."/>
            <person name="Babayeva S."/>
            <person name="Izzatullayeva V."/>
            <person name="Mammadov A."/>
            <person name="Mammadov A."/>
            <person name="Sharifova S."/>
            <person name="Ojaghi J."/>
            <person name="Eynullazada K."/>
            <person name="Bayramov B."/>
            <person name="Abdulazimova A."/>
            <person name="Shahmuradov I."/>
        </authorList>
    </citation>
    <scope>NUCLEOTIDE SEQUENCE [LARGE SCALE GENOMIC DNA]</scope>
    <source>
        <strain evidence="2">cv. AG2017</strain>
        <tissue evidence="1">Leaf</tissue>
    </source>
</reference>
<proteinExistence type="predicted"/>
<keyword evidence="2" id="KW-1185">Reference proteome</keyword>
<gene>
    <name evidence="1" type="ORF">CRG98_035149</name>
</gene>
<sequence length="70" mass="7388">MWREEVVVAAPASATTPLDMVGGDFVWAVMAESRTPLLDSSPPPLFSISVGGAATTLPSFLLADIRLPFL</sequence>
<protein>
    <submittedName>
        <fullName evidence="1">Uncharacterized protein</fullName>
    </submittedName>
</protein>
<dbReference type="EMBL" id="PGOL01002890">
    <property type="protein sequence ID" value="PKI44475.1"/>
    <property type="molecule type" value="Genomic_DNA"/>
</dbReference>
<accession>A0A2I0IKE0</accession>
<dbReference type="Proteomes" id="UP000233551">
    <property type="component" value="Unassembled WGS sequence"/>
</dbReference>
<name>A0A2I0IKE0_PUNGR</name>
<evidence type="ECO:0000313" key="1">
    <source>
        <dbReference type="EMBL" id="PKI44475.1"/>
    </source>
</evidence>
<dbReference type="AlphaFoldDB" id="A0A2I0IKE0"/>